<evidence type="ECO:0000313" key="3">
    <source>
        <dbReference type="Proteomes" id="UP000245429"/>
    </source>
</evidence>
<keyword evidence="1" id="KW-0812">Transmembrane</keyword>
<dbReference type="RefSeq" id="WP_109570331.1">
    <property type="nucleotide sequence ID" value="NZ_CP029463.1"/>
</dbReference>
<keyword evidence="3" id="KW-1185">Reference proteome</keyword>
<dbReference type="EMBL" id="CP029463">
    <property type="protein sequence ID" value="AWM14993.1"/>
    <property type="molecule type" value="Genomic_DNA"/>
</dbReference>
<evidence type="ECO:0000256" key="1">
    <source>
        <dbReference type="SAM" id="Phobius"/>
    </source>
</evidence>
<dbReference type="KEGG" id="fse:DI487_14785"/>
<accession>A0A2U8QXV4</accession>
<reference evidence="2 3" key="1">
    <citation type="submission" date="2018-05" db="EMBL/GenBank/DDBJ databases">
        <title>Flavobacterium sp. MEBiC07310.</title>
        <authorList>
            <person name="Baek K."/>
        </authorList>
    </citation>
    <scope>NUCLEOTIDE SEQUENCE [LARGE SCALE GENOMIC DNA]</scope>
    <source>
        <strain evidence="2 3">MEBiC07310</strain>
    </source>
</reference>
<feature type="transmembrane region" description="Helical" evidence="1">
    <location>
        <begin position="73"/>
        <end position="91"/>
    </location>
</feature>
<protein>
    <submittedName>
        <fullName evidence="2">Uncharacterized protein</fullName>
    </submittedName>
</protein>
<feature type="transmembrane region" description="Helical" evidence="1">
    <location>
        <begin position="47"/>
        <end position="66"/>
    </location>
</feature>
<keyword evidence="1" id="KW-1133">Transmembrane helix</keyword>
<name>A0A2U8QXV4_9FLAO</name>
<dbReference type="AlphaFoldDB" id="A0A2U8QXV4"/>
<proteinExistence type="predicted"/>
<gene>
    <name evidence="2" type="ORF">DI487_14785</name>
</gene>
<keyword evidence="1" id="KW-0472">Membrane</keyword>
<dbReference type="Proteomes" id="UP000245429">
    <property type="component" value="Chromosome"/>
</dbReference>
<organism evidence="2 3">
    <name type="scientific">Flavobacterium sediminis</name>
    <dbReference type="NCBI Taxonomy" id="2201181"/>
    <lineage>
        <taxon>Bacteria</taxon>
        <taxon>Pseudomonadati</taxon>
        <taxon>Bacteroidota</taxon>
        <taxon>Flavobacteriia</taxon>
        <taxon>Flavobacteriales</taxon>
        <taxon>Flavobacteriaceae</taxon>
        <taxon>Flavobacterium</taxon>
    </lineage>
</organism>
<sequence length="119" mass="13897">MKLKFFLLISFFLCYLEWGHGHSAFLFQVAYTIFFEKLSVTNFFHPLVFGSFLALLVLIISLFANIHQKIERIAIILLTLLVVFFLFIGVISLQYKVALSTFPYLFFANYYFKNASKAK</sequence>
<evidence type="ECO:0000313" key="2">
    <source>
        <dbReference type="EMBL" id="AWM14993.1"/>
    </source>
</evidence>